<feature type="compositionally biased region" description="Low complexity" evidence="6">
    <location>
        <begin position="1074"/>
        <end position="1105"/>
    </location>
</feature>
<dbReference type="InterPro" id="IPR001357">
    <property type="entry name" value="BRCT_dom"/>
</dbReference>
<feature type="compositionally biased region" description="Polar residues" evidence="6">
    <location>
        <begin position="113"/>
        <end position="123"/>
    </location>
</feature>
<feature type="compositionally biased region" description="Polar residues" evidence="6">
    <location>
        <begin position="1008"/>
        <end position="1031"/>
    </location>
</feature>
<dbReference type="SMART" id="SM00292">
    <property type="entry name" value="BRCT"/>
    <property type="match status" value="2"/>
</dbReference>
<feature type="domain" description="BRCT" evidence="7">
    <location>
        <begin position="1256"/>
        <end position="1337"/>
    </location>
</feature>
<dbReference type="CDD" id="cd18432">
    <property type="entry name" value="BRCT_PAXIP1_rpt6_like"/>
    <property type="match status" value="1"/>
</dbReference>
<reference evidence="8" key="1">
    <citation type="submission" date="2020-11" db="EMBL/GenBank/DDBJ databases">
        <authorList>
            <person name="Tran Van P."/>
        </authorList>
    </citation>
    <scope>NUCLEOTIDE SEQUENCE</scope>
</reference>
<dbReference type="InterPro" id="IPR036420">
    <property type="entry name" value="BRCT_dom_sf"/>
</dbReference>
<evidence type="ECO:0000256" key="2">
    <source>
        <dbReference type="ARBA" id="ARBA00022763"/>
    </source>
</evidence>
<evidence type="ECO:0000256" key="3">
    <source>
        <dbReference type="ARBA" id="ARBA00023242"/>
    </source>
</evidence>
<feature type="compositionally biased region" description="Basic and acidic residues" evidence="6">
    <location>
        <begin position="731"/>
        <end position="740"/>
    </location>
</feature>
<dbReference type="PANTHER" id="PTHR23196">
    <property type="entry name" value="PAX TRANSCRIPTION ACTIVATION DOMAIN INTERACTING PROTEIN"/>
    <property type="match status" value="1"/>
</dbReference>
<dbReference type="GO" id="GO:0006974">
    <property type="term" value="P:DNA damage response"/>
    <property type="evidence" value="ECO:0007669"/>
    <property type="project" value="UniProtKB-KW"/>
</dbReference>
<name>A0A7R9JZS5_TIMGE</name>
<evidence type="ECO:0000259" key="7">
    <source>
        <dbReference type="PROSITE" id="PS50172"/>
    </source>
</evidence>
<dbReference type="PANTHER" id="PTHR23196:SF1">
    <property type="entry name" value="PAX-INTERACTING PROTEIN 1"/>
    <property type="match status" value="1"/>
</dbReference>
<feature type="compositionally biased region" description="Polar residues" evidence="6">
    <location>
        <begin position="603"/>
        <end position="616"/>
    </location>
</feature>
<dbReference type="GO" id="GO:0005634">
    <property type="term" value="C:nucleus"/>
    <property type="evidence" value="ECO:0007669"/>
    <property type="project" value="UniProtKB-SubCell"/>
</dbReference>
<comment type="subcellular location">
    <subcellularLocation>
        <location evidence="1">Nucleus</location>
    </subcellularLocation>
</comment>
<evidence type="ECO:0000313" key="8">
    <source>
        <dbReference type="EMBL" id="CAD7594969.1"/>
    </source>
</evidence>
<feature type="region of interest" description="Disordered" evidence="6">
    <location>
        <begin position="185"/>
        <end position="207"/>
    </location>
</feature>
<feature type="compositionally biased region" description="Polar residues" evidence="6">
    <location>
        <begin position="308"/>
        <end position="325"/>
    </location>
</feature>
<feature type="compositionally biased region" description="Basic residues" evidence="6">
    <location>
        <begin position="617"/>
        <end position="631"/>
    </location>
</feature>
<dbReference type="Pfam" id="PF16589">
    <property type="entry name" value="BRCT_2"/>
    <property type="match status" value="1"/>
</dbReference>
<feature type="compositionally biased region" description="Basic and acidic residues" evidence="6">
    <location>
        <begin position="1037"/>
        <end position="1046"/>
    </location>
</feature>
<organism evidence="8">
    <name type="scientific">Timema genevievae</name>
    <name type="common">Walking stick</name>
    <dbReference type="NCBI Taxonomy" id="629358"/>
    <lineage>
        <taxon>Eukaryota</taxon>
        <taxon>Metazoa</taxon>
        <taxon>Ecdysozoa</taxon>
        <taxon>Arthropoda</taxon>
        <taxon>Hexapoda</taxon>
        <taxon>Insecta</taxon>
        <taxon>Pterygota</taxon>
        <taxon>Neoptera</taxon>
        <taxon>Polyneoptera</taxon>
        <taxon>Phasmatodea</taxon>
        <taxon>Timematodea</taxon>
        <taxon>Timematoidea</taxon>
        <taxon>Timematidae</taxon>
        <taxon>Timema</taxon>
    </lineage>
</organism>
<feature type="region of interest" description="Disordered" evidence="6">
    <location>
        <begin position="690"/>
        <end position="873"/>
    </location>
</feature>
<evidence type="ECO:0000256" key="5">
    <source>
        <dbReference type="ARBA" id="ARBA00030146"/>
    </source>
</evidence>
<evidence type="ECO:0000256" key="1">
    <source>
        <dbReference type="ARBA" id="ARBA00004123"/>
    </source>
</evidence>
<feature type="region of interest" description="Disordered" evidence="6">
    <location>
        <begin position="1132"/>
        <end position="1165"/>
    </location>
</feature>
<feature type="compositionally biased region" description="Polar residues" evidence="6">
    <location>
        <begin position="718"/>
        <end position="730"/>
    </location>
</feature>
<feature type="compositionally biased region" description="Low complexity" evidence="6">
    <location>
        <begin position="808"/>
        <end position="817"/>
    </location>
</feature>
<proteinExistence type="predicted"/>
<evidence type="ECO:0000256" key="4">
    <source>
        <dbReference type="ARBA" id="ARBA00023858"/>
    </source>
</evidence>
<protein>
    <recommendedName>
        <fullName evidence="4">PAX-interacting protein 1</fullName>
    </recommendedName>
    <alternativeName>
        <fullName evidence="5">PAX transactivation activation domain-interacting protein</fullName>
    </alternativeName>
</protein>
<evidence type="ECO:0000256" key="6">
    <source>
        <dbReference type="SAM" id="MobiDB-lite"/>
    </source>
</evidence>
<keyword evidence="3" id="KW-0539">Nucleus</keyword>
<feature type="region of interest" description="Disordered" evidence="6">
    <location>
        <begin position="899"/>
        <end position="920"/>
    </location>
</feature>
<feature type="compositionally biased region" description="Basic and acidic residues" evidence="6">
    <location>
        <begin position="698"/>
        <end position="717"/>
    </location>
</feature>
<feature type="region of interest" description="Disordered" evidence="6">
    <location>
        <begin position="516"/>
        <end position="546"/>
    </location>
</feature>
<feature type="region of interest" description="Disordered" evidence="6">
    <location>
        <begin position="113"/>
        <end position="153"/>
    </location>
</feature>
<feature type="compositionally biased region" description="Low complexity" evidence="6">
    <location>
        <begin position="760"/>
        <end position="776"/>
    </location>
</feature>
<accession>A0A7R9JZS5</accession>
<dbReference type="EMBL" id="OE841252">
    <property type="protein sequence ID" value="CAD7594969.1"/>
    <property type="molecule type" value="Genomic_DNA"/>
</dbReference>
<feature type="region of interest" description="Disordered" evidence="6">
    <location>
        <begin position="560"/>
        <end position="675"/>
    </location>
</feature>
<dbReference type="Gene3D" id="3.40.50.10190">
    <property type="entry name" value="BRCT domain"/>
    <property type="match status" value="2"/>
</dbReference>
<gene>
    <name evidence="8" type="ORF">TGEB3V08_LOCUS5863</name>
</gene>
<feature type="region of interest" description="Disordered" evidence="6">
    <location>
        <begin position="303"/>
        <end position="325"/>
    </location>
</feature>
<feature type="compositionally biased region" description="Basic and acidic residues" evidence="6">
    <location>
        <begin position="527"/>
        <end position="546"/>
    </location>
</feature>
<dbReference type="SUPFAM" id="SSF52113">
    <property type="entry name" value="BRCT domain"/>
    <property type="match status" value="1"/>
</dbReference>
<dbReference type="Pfam" id="PF16770">
    <property type="entry name" value="RTT107_BRCT_5"/>
    <property type="match status" value="1"/>
</dbReference>
<dbReference type="CDD" id="cd17744">
    <property type="entry name" value="BRCT_MDC1_rpt1"/>
    <property type="match status" value="1"/>
</dbReference>
<dbReference type="PROSITE" id="PS50172">
    <property type="entry name" value="BRCT"/>
    <property type="match status" value="1"/>
</dbReference>
<keyword evidence="2" id="KW-0227">DNA damage</keyword>
<feature type="region of interest" description="Disordered" evidence="6">
    <location>
        <begin position="1005"/>
        <end position="1113"/>
    </location>
</feature>
<feature type="compositionally biased region" description="Basic and acidic residues" evidence="6">
    <location>
        <begin position="846"/>
        <end position="866"/>
    </location>
</feature>
<feature type="compositionally biased region" description="Polar residues" evidence="6">
    <location>
        <begin position="824"/>
        <end position="845"/>
    </location>
</feature>
<feature type="compositionally biased region" description="Polar residues" evidence="6">
    <location>
        <begin position="1053"/>
        <end position="1062"/>
    </location>
</feature>
<dbReference type="InterPro" id="IPR051579">
    <property type="entry name" value="DDR_Transcriptional_Reg"/>
</dbReference>
<sequence>MGKIILEPNVRYQLQSKTDLVFANVRATYIKTSDEESASCPFTLELTSGLEISATQSPKIQNEAKLIEESFDEDSSMILPSQDVKPQLIVFHIPSLQSFKSNKTSVVNKNTHTIKTQSESKNVFQEKLESNNTEETDQRNQPEYGSKTPKMVCDEGKQTDSSFDDDDDSIFNAPTQITDNIFNEPTQVTDNNTASTSNVKPGESSKTISARDWDDSLFDEATQIIEEKGMVSCENLQDNILCENIPNSCKPVEKKIKQGLSKNHSNLVTNNDSLEDLSLLEGDEEMFTLTAIKERLQSVSRSEECTLKNLTSGSPSGESGVSDTTLEISSTKKNNTDFENHPTLIYEPSSSGENKHSNIHKNDQVDDSDSEIFAAETQVFDSIDEINHLKHNEIDKIEESKVMKLVTADTEPFQYSGSSWKTLRTYSRKYRSIDIDEDIDADIDERLLGTPEKPDSPSLILPTSQDIREASLTVRRLVTPPDSDASDSEHYNPVIKTSFCSHKAVKKLSLDFEDSESCMKKPGSKNVLEKETSPYKTRNGDFQESQKKVELEFQVGRRNKLRTYPGHKNAIKSSPPIAIDDANSIKPINETKTLKPELGECSPNVQDSPSLGTSSKKQIKRKQGSKQKKRASTTCSTKGKVNSKKSPKRIAQVMSETCSEQTLEETESRPSRSRKMTWKALDMASTNFATRTSSQDLAGRHLRSESLSRDSVYKDSEISLQNSPTSVTKSNKSESNDTKKSLSKIKSMKSLTESSKDNSIKPSTSTTTNINTNGSGVKRKIVNTNKIDDINVTTKRRRIEPRTKQRDNSSSNSKASSPFKGKKPNNTPQKVKTSEQGLPNKTNNNKSDRTEHVLEADKTANKDKVTPKRQTTMHEFSFRSSNISAKSLVDRESSLSTQATTGIGAAGKGRSNTKSPHKLTPQIDHSITRSVSQVRKSKRCSVKSEDINYQENKNLLLQNKSKKMVMKAEHNKMSVIIDVSDDDNDPAESNNITLVQKKVVRRKKLVESNMSNANNTTRQARSRGLNRTEQTNNVKNESCEVKVKESVEEDDSTLQNSLSTSVGRKKTLRTSKVSSTNPTSSSFNQNTQSSQSEQNSESAHESQNSVGWNQEGSWRGRVRKRTNIFEEAGSYASLAGRGKRHTRGAASSSEERLPTPPKQRKPFSGQPSILFATQLVDRVDDLVVGMFASLADLSILSLYTKPSFPPPPYILEKETNNCFDYTSSQPPPYPPPNFFPAGHRGNNASSRSSTLCKTSPINVLFTGLNDEQFKIQSEIVYRLGGTVVEEPEKCTVLVVDRVRRTYKFLSAAARGLPIVSPNWLKNCQKQGHFVGTESFILQDKESEKKFKFQLTETLLSSAESPLLAGYSVLVTSKVLPPPKEIKGIVESCGGSYLSRAPARWPDNSFVISCAADKAQLNKLKNCKRPIVSAEVLLSGVLQHKLDLITYKL</sequence>